<keyword evidence="1 13" id="KW-0540">Nuclease</keyword>
<dbReference type="GO" id="GO:0003690">
    <property type="term" value="F:double-stranded DNA binding"/>
    <property type="evidence" value="ECO:0007669"/>
    <property type="project" value="UniProtKB-UniRule"/>
</dbReference>
<dbReference type="InterPro" id="IPR014017">
    <property type="entry name" value="DNA_helicase_UvrD-like_C"/>
</dbReference>
<dbReference type="GO" id="GO:0000724">
    <property type="term" value="P:double-strand break repair via homologous recombination"/>
    <property type="evidence" value="ECO:0007669"/>
    <property type="project" value="UniProtKB-UniRule"/>
</dbReference>
<keyword evidence="3 13" id="KW-0227">DNA damage</keyword>
<evidence type="ECO:0000256" key="8">
    <source>
        <dbReference type="ARBA" id="ARBA00023125"/>
    </source>
</evidence>
<gene>
    <name evidence="13 18" type="primary">addA</name>
    <name evidence="18" type="ORF">GXN74_02145</name>
</gene>
<evidence type="ECO:0000256" key="13">
    <source>
        <dbReference type="HAMAP-Rule" id="MF_01451"/>
    </source>
</evidence>
<feature type="compositionally biased region" description="Basic and acidic residues" evidence="15">
    <location>
        <begin position="995"/>
        <end position="1011"/>
    </location>
</feature>
<accession>A0A7X5HU16</accession>
<dbReference type="GO" id="GO:0043138">
    <property type="term" value="F:3'-5' DNA helicase activity"/>
    <property type="evidence" value="ECO:0007669"/>
    <property type="project" value="UniProtKB-UniRule"/>
</dbReference>
<protein>
    <recommendedName>
        <fullName evidence="13">ATP-dependent helicase/nuclease subunit A</fullName>
        <ecNumber evidence="13">3.1.-.-</ecNumber>
        <ecNumber evidence="13">5.6.2.4</ecNumber>
    </recommendedName>
    <alternativeName>
        <fullName evidence="13">ATP-dependent helicase/nuclease AddA</fullName>
    </alternativeName>
    <alternativeName>
        <fullName evidence="13">DNA 3'-5' helicase AddA</fullName>
    </alternativeName>
</protein>
<dbReference type="PROSITE" id="PS51217">
    <property type="entry name" value="UVRD_HELICASE_CTER"/>
    <property type="match status" value="1"/>
</dbReference>
<evidence type="ECO:0000256" key="5">
    <source>
        <dbReference type="ARBA" id="ARBA00022806"/>
    </source>
</evidence>
<dbReference type="PANTHER" id="PTHR11070">
    <property type="entry name" value="UVRD / RECB / PCRA DNA HELICASE FAMILY MEMBER"/>
    <property type="match status" value="1"/>
</dbReference>
<feature type="binding site" evidence="14">
    <location>
        <begin position="25"/>
        <end position="32"/>
    </location>
    <ligand>
        <name>ATP</name>
        <dbReference type="ChEBI" id="CHEBI:30616"/>
    </ligand>
</feature>
<organism evidence="18 19">
    <name type="scientific">Anaerotalea alkaliphila</name>
    <dbReference type="NCBI Taxonomy" id="2662126"/>
    <lineage>
        <taxon>Bacteria</taxon>
        <taxon>Bacillati</taxon>
        <taxon>Bacillota</taxon>
        <taxon>Clostridia</taxon>
        <taxon>Eubacteriales</taxon>
        <taxon>Anaerotalea</taxon>
    </lineage>
</organism>
<keyword evidence="2 13" id="KW-0547">Nucleotide-binding</keyword>
<evidence type="ECO:0000259" key="17">
    <source>
        <dbReference type="PROSITE" id="PS51217"/>
    </source>
</evidence>
<dbReference type="NCBIfam" id="TIGR02785">
    <property type="entry name" value="addA_Gpos"/>
    <property type="match status" value="1"/>
</dbReference>
<dbReference type="InterPro" id="IPR014152">
    <property type="entry name" value="AddA"/>
</dbReference>
<dbReference type="FunFam" id="3.40.50.300:FF:001236">
    <property type="entry name" value="ATP-dependent helicase/nuclease subunit A"/>
    <property type="match status" value="1"/>
</dbReference>
<keyword evidence="5 13" id="KW-0347">Helicase</keyword>
<evidence type="ECO:0000256" key="12">
    <source>
        <dbReference type="ARBA" id="ARBA00048988"/>
    </source>
</evidence>
<proteinExistence type="inferred from homology"/>
<evidence type="ECO:0000256" key="10">
    <source>
        <dbReference type="ARBA" id="ARBA00023235"/>
    </source>
</evidence>
<keyword evidence="19" id="KW-1185">Reference proteome</keyword>
<reference evidence="18 19" key="1">
    <citation type="submission" date="2020-01" db="EMBL/GenBank/DDBJ databases">
        <title>Anaeroalcalibacter tamaniensis gen. nov., sp. nov., moderately halophilic strictly anaerobic fermenter bacterium from mud volcano of Taman peninsula.</title>
        <authorList>
            <person name="Frolova A."/>
            <person name="Merkel A.Y."/>
            <person name="Slobodkin A.I."/>
        </authorList>
    </citation>
    <scope>NUCLEOTIDE SEQUENCE [LARGE SCALE GENOMIC DNA]</scope>
    <source>
        <strain evidence="18 19">F-3ap</strain>
    </source>
</reference>
<dbReference type="Gene3D" id="1.10.274.50">
    <property type="match status" value="1"/>
</dbReference>
<dbReference type="SUPFAM" id="SSF52540">
    <property type="entry name" value="P-loop containing nucleoside triphosphate hydrolases"/>
    <property type="match status" value="1"/>
</dbReference>
<comment type="cofactor">
    <cofactor evidence="13">
        <name>Mg(2+)</name>
        <dbReference type="ChEBI" id="CHEBI:18420"/>
    </cofactor>
</comment>
<dbReference type="Pfam" id="PF13361">
    <property type="entry name" value="UvrD_C"/>
    <property type="match status" value="1"/>
</dbReference>
<dbReference type="PROSITE" id="PS51198">
    <property type="entry name" value="UVRD_HELICASE_ATP_BIND"/>
    <property type="match status" value="1"/>
</dbReference>
<sequence>MGNMQFTEEQESVICTRGRNMLVSAAAGSGKTAVLVERIIRRVLDQENPLEIDRLLVVTFTHAAASEMRERIGEALERAMESPEGGRFLNRQMTLLPTADIMTIHAFCLKVLRTYYDRIGLDPGFRVGDETELALLRHQVMEEVLEAKYEEGDPGFLRLVESHASGKTDERLEEMVEEAYAFAMSNPWPVEWLRSCLEKTDVRDLQTYRRTEYYRIMRKEVGRILQEAREHMQAAAEIASMDQGPGKYRETIRVYLEHVDGLERAVEEEDGQAHVRAAFPSQRLSTASKGVDPELREEAKREIEAARELLKPLQATWFNGDDNRKLAHLGFQHDIMEVFVELVESFLEAYAQEKVRRNLIDFNDIEHHALEILLPLGEDGTRIPSQAARDLRKQYVEVLVDEYQDSNEVQEAILSCVSREGDGEPNRFMVGDVKQSIYKFRLAKPEIFIQKYHAYGYGHGTHMKVDLQKNFRSRREVLEGVNAVFTRIMGPELGDVAYDEKARLNPGASYAPGPGYLPAVMLVDRKEMEEGEQDLKTPQLEARAVGLKIQELVRMDPPFQVYDKQLDGLRPLRYKDVTVLMRSPAGWTDVFLEEFKSLDIPVHAQGATGYFESVEIRIMVSLLQVLDNPRQEIPLYAVLRSPVVGLSGNELASIRGGGEGMELMDALEVFASREDLDSGNGLEAKVSRFLDLHKELREQAGTLPVHELLLKAYDLTGYYAYASLMPGGKQRQANLDLLVDKSLAYGKTGSQGIFAFLRYLEHIKKFSIEMGEASLFMEDDDLVRIMSIHKSKGLEFPVVFVAGLGKKFNKMDLNKSLVLHQELGFGVDYVDLDRRYRLETLAKTAIRQVAQRELLSEEMRILYVAMTRAKEKLFLCGTVTDLEKKRETWSRVPTGGPVPFGRLWGAGSLLDWVMLALEDGGASGWEVAVVPPQDLQEAPILAREAYLEDMGEWLEGPVDPEALAELSAVLDWSYGHEVETKVPVSTTVSALKRALPAEDRQGTEAESRDLEPGGTEPAFIRQARESAGHLGGAALGTAYHKVLRHLDFGPDRTSGRLEAYLAELEGRGVLTPLERRHIRVRELERFLGTSLAARMGEAAAKGMLERERPFVVGIPGRELSKAYDTEETVMLQGVIDAYFEEEGGYVLVDYKTDKVAPREEGTLRERYNSQMGHYRRALEQLGGKKVKEAYIYSFPLGKALTIEGEDV</sequence>
<dbReference type="AlphaFoldDB" id="A0A7X5HU16"/>
<keyword evidence="10 13" id="KW-0413">Isomerase</keyword>
<dbReference type="Pfam" id="PF12705">
    <property type="entry name" value="PDDEXK_1"/>
    <property type="match status" value="1"/>
</dbReference>
<dbReference type="GO" id="GO:0005524">
    <property type="term" value="F:ATP binding"/>
    <property type="evidence" value="ECO:0007669"/>
    <property type="project" value="UniProtKB-UniRule"/>
</dbReference>
<comment type="similarity">
    <text evidence="13">Belongs to the helicase family. AddA subfamily.</text>
</comment>
<dbReference type="InterPro" id="IPR011335">
    <property type="entry name" value="Restrct_endonuc-II-like"/>
</dbReference>
<feature type="region of interest" description="Disordered" evidence="15">
    <location>
        <begin position="994"/>
        <end position="1015"/>
    </location>
</feature>
<evidence type="ECO:0000256" key="4">
    <source>
        <dbReference type="ARBA" id="ARBA00022801"/>
    </source>
</evidence>
<evidence type="ECO:0000256" key="1">
    <source>
        <dbReference type="ARBA" id="ARBA00022722"/>
    </source>
</evidence>
<keyword evidence="8 13" id="KW-0238">DNA-binding</keyword>
<evidence type="ECO:0000256" key="6">
    <source>
        <dbReference type="ARBA" id="ARBA00022839"/>
    </source>
</evidence>
<evidence type="ECO:0000256" key="11">
    <source>
        <dbReference type="ARBA" id="ARBA00034617"/>
    </source>
</evidence>
<evidence type="ECO:0000256" key="9">
    <source>
        <dbReference type="ARBA" id="ARBA00023204"/>
    </source>
</evidence>
<evidence type="ECO:0000259" key="16">
    <source>
        <dbReference type="PROSITE" id="PS51198"/>
    </source>
</evidence>
<evidence type="ECO:0000313" key="19">
    <source>
        <dbReference type="Proteomes" id="UP000461585"/>
    </source>
</evidence>
<comment type="subunit">
    <text evidence="13">Heterodimer of AddA and AddB/RexB.</text>
</comment>
<dbReference type="InterPro" id="IPR000212">
    <property type="entry name" value="DNA_helicase_UvrD/REP"/>
</dbReference>
<dbReference type="Gene3D" id="3.90.320.10">
    <property type="match status" value="1"/>
</dbReference>
<dbReference type="SUPFAM" id="SSF52980">
    <property type="entry name" value="Restriction endonuclease-like"/>
    <property type="match status" value="1"/>
</dbReference>
<dbReference type="InterPro" id="IPR014016">
    <property type="entry name" value="UvrD-like_ATP-bd"/>
</dbReference>
<dbReference type="HAMAP" id="MF_01451">
    <property type="entry name" value="AddA"/>
    <property type="match status" value="1"/>
</dbReference>
<name>A0A7X5HU16_9FIRM</name>
<evidence type="ECO:0000313" key="18">
    <source>
        <dbReference type="EMBL" id="NDL66550.1"/>
    </source>
</evidence>
<comment type="catalytic activity">
    <reaction evidence="11 13">
        <text>Couples ATP hydrolysis with the unwinding of duplex DNA by translocating in the 3'-5' direction.</text>
        <dbReference type="EC" id="5.6.2.4"/>
    </reaction>
</comment>
<dbReference type="InterPro" id="IPR011604">
    <property type="entry name" value="PDDEXK-like_dom_sf"/>
</dbReference>
<keyword evidence="4 13" id="KW-0378">Hydrolase</keyword>
<evidence type="ECO:0000256" key="2">
    <source>
        <dbReference type="ARBA" id="ARBA00022741"/>
    </source>
</evidence>
<dbReference type="Proteomes" id="UP000461585">
    <property type="component" value="Unassembled WGS sequence"/>
</dbReference>
<dbReference type="GO" id="GO:0005829">
    <property type="term" value="C:cytosol"/>
    <property type="evidence" value="ECO:0007669"/>
    <property type="project" value="TreeGrafter"/>
</dbReference>
<dbReference type="InterPro" id="IPR027417">
    <property type="entry name" value="P-loop_NTPase"/>
</dbReference>
<feature type="domain" description="UvrD-like helicase ATP-binding" evidence="16">
    <location>
        <begin position="4"/>
        <end position="474"/>
    </location>
</feature>
<keyword evidence="7 13" id="KW-0067">ATP-binding</keyword>
<dbReference type="EMBL" id="JAAEEH010000003">
    <property type="protein sequence ID" value="NDL66550.1"/>
    <property type="molecule type" value="Genomic_DNA"/>
</dbReference>
<dbReference type="EC" id="5.6.2.4" evidence="13"/>
<feature type="domain" description="UvrD-like helicase C-terminal" evidence="17">
    <location>
        <begin position="501"/>
        <end position="793"/>
    </location>
</feature>
<dbReference type="Pfam" id="PF00580">
    <property type="entry name" value="UvrD-helicase"/>
    <property type="match status" value="1"/>
</dbReference>
<evidence type="ECO:0000256" key="14">
    <source>
        <dbReference type="PROSITE-ProRule" id="PRU00560"/>
    </source>
</evidence>
<comment type="catalytic activity">
    <reaction evidence="12 13">
        <text>ATP + H2O = ADP + phosphate + H(+)</text>
        <dbReference type="Rhea" id="RHEA:13065"/>
        <dbReference type="ChEBI" id="CHEBI:15377"/>
        <dbReference type="ChEBI" id="CHEBI:15378"/>
        <dbReference type="ChEBI" id="CHEBI:30616"/>
        <dbReference type="ChEBI" id="CHEBI:43474"/>
        <dbReference type="ChEBI" id="CHEBI:456216"/>
        <dbReference type="EC" id="5.6.2.4"/>
    </reaction>
</comment>
<dbReference type="InterPro" id="IPR038726">
    <property type="entry name" value="PDDEXK_AddAB-type"/>
</dbReference>
<dbReference type="CDD" id="cd18807">
    <property type="entry name" value="SF1_C_UvrD"/>
    <property type="match status" value="1"/>
</dbReference>
<comment type="function">
    <text evidence="13">The heterodimer acts as both an ATP-dependent DNA helicase and an ATP-dependent, dual-direction single-stranded exonuclease. Recognizes the chi site generating a DNA molecule suitable for the initiation of homologous recombination. The AddA nuclease domain is required for chi fragment generation; this subunit has the helicase and 3' -&gt; 5' nuclease activities.</text>
</comment>
<keyword evidence="6 13" id="KW-0269">Exonuclease</keyword>
<dbReference type="GO" id="GO:0033202">
    <property type="term" value="C:DNA helicase complex"/>
    <property type="evidence" value="ECO:0007669"/>
    <property type="project" value="TreeGrafter"/>
</dbReference>
<keyword evidence="9 13" id="KW-0234">DNA repair</keyword>
<evidence type="ECO:0000256" key="7">
    <source>
        <dbReference type="ARBA" id="ARBA00022840"/>
    </source>
</evidence>
<dbReference type="Gene3D" id="3.40.50.300">
    <property type="entry name" value="P-loop containing nucleotide triphosphate hydrolases"/>
    <property type="match status" value="4"/>
</dbReference>
<evidence type="ECO:0000256" key="3">
    <source>
        <dbReference type="ARBA" id="ARBA00022763"/>
    </source>
</evidence>
<dbReference type="GO" id="GO:0008408">
    <property type="term" value="F:3'-5' exonuclease activity"/>
    <property type="evidence" value="ECO:0007669"/>
    <property type="project" value="UniProtKB-UniRule"/>
</dbReference>
<dbReference type="EC" id="3.1.-.-" evidence="13"/>
<dbReference type="RefSeq" id="WP_162369278.1">
    <property type="nucleotide sequence ID" value="NZ_JAAEEH010000003.1"/>
</dbReference>
<dbReference type="PANTHER" id="PTHR11070:SF48">
    <property type="entry name" value="ATP-DEPENDENT HELICASE_NUCLEASE SUBUNIT A"/>
    <property type="match status" value="1"/>
</dbReference>
<comment type="caution">
    <text evidence="18">The sequence shown here is derived from an EMBL/GenBank/DDBJ whole genome shotgun (WGS) entry which is preliminary data.</text>
</comment>
<evidence type="ECO:0000256" key="15">
    <source>
        <dbReference type="SAM" id="MobiDB-lite"/>
    </source>
</evidence>